<keyword evidence="4 8" id="KW-1133">Transmembrane helix</keyword>
<keyword evidence="11" id="KW-1185">Reference proteome</keyword>
<evidence type="ECO:0000259" key="9">
    <source>
        <dbReference type="Pfam" id="PF13962"/>
    </source>
</evidence>
<dbReference type="InterPro" id="IPR026961">
    <property type="entry name" value="PGG_dom"/>
</dbReference>
<feature type="domain" description="PGG" evidence="9">
    <location>
        <begin position="154"/>
        <end position="261"/>
    </location>
</feature>
<evidence type="ECO:0000313" key="10">
    <source>
        <dbReference type="EMBL" id="GMN38977.1"/>
    </source>
</evidence>
<evidence type="ECO:0000256" key="3">
    <source>
        <dbReference type="ARBA" id="ARBA00022737"/>
    </source>
</evidence>
<name>A0AA87ZS37_FICCA</name>
<dbReference type="Pfam" id="PF13962">
    <property type="entry name" value="PGG"/>
    <property type="match status" value="1"/>
</dbReference>
<dbReference type="AlphaFoldDB" id="A0AA87ZS37"/>
<feature type="transmembrane region" description="Helical" evidence="8">
    <location>
        <begin position="201"/>
        <end position="223"/>
    </location>
</feature>
<keyword evidence="2 8" id="KW-0812">Transmembrane</keyword>
<evidence type="ECO:0000256" key="8">
    <source>
        <dbReference type="SAM" id="Phobius"/>
    </source>
</evidence>
<proteinExistence type="predicted"/>
<comment type="caution">
    <text evidence="10">The sequence shown here is derived from an EMBL/GenBank/DDBJ whole genome shotgun (WGS) entry which is preliminary data.</text>
</comment>
<dbReference type="PROSITE" id="PS50297">
    <property type="entry name" value="ANK_REP_REGION"/>
    <property type="match status" value="1"/>
</dbReference>
<dbReference type="EMBL" id="BTGU01000009">
    <property type="protein sequence ID" value="GMN38977.1"/>
    <property type="molecule type" value="Genomic_DNA"/>
</dbReference>
<feature type="transmembrane region" description="Helical" evidence="8">
    <location>
        <begin position="272"/>
        <end position="296"/>
    </location>
</feature>
<comment type="subcellular location">
    <subcellularLocation>
        <location evidence="1">Membrane</location>
        <topology evidence="1">Multi-pass membrane protein</topology>
    </subcellularLocation>
</comment>
<dbReference type="PROSITE" id="PS50088">
    <property type="entry name" value="ANK_REPEAT"/>
    <property type="match status" value="1"/>
</dbReference>
<dbReference type="GO" id="GO:0005886">
    <property type="term" value="C:plasma membrane"/>
    <property type="evidence" value="ECO:0007669"/>
    <property type="project" value="TreeGrafter"/>
</dbReference>
<dbReference type="PANTHER" id="PTHR24186:SF50">
    <property type="entry name" value="ANKYRIN REPEAT-CONTAINING PROTEIN ITN1-LIKE ISOFORM X1"/>
    <property type="match status" value="1"/>
</dbReference>
<evidence type="ECO:0000256" key="2">
    <source>
        <dbReference type="ARBA" id="ARBA00022692"/>
    </source>
</evidence>
<feature type="transmembrane region" description="Helical" evidence="8">
    <location>
        <begin position="158"/>
        <end position="180"/>
    </location>
</feature>
<feature type="repeat" description="ANK" evidence="7">
    <location>
        <begin position="19"/>
        <end position="42"/>
    </location>
</feature>
<keyword evidence="3" id="KW-0677">Repeat</keyword>
<protein>
    <recommendedName>
        <fullName evidence="9">PGG domain-containing protein</fullName>
    </recommendedName>
</protein>
<evidence type="ECO:0000256" key="6">
    <source>
        <dbReference type="ARBA" id="ARBA00023136"/>
    </source>
</evidence>
<accession>A0AA87ZS37</accession>
<dbReference type="Pfam" id="PF13637">
    <property type="entry name" value="Ank_4"/>
    <property type="match status" value="1"/>
</dbReference>
<dbReference type="Gene3D" id="1.25.40.20">
    <property type="entry name" value="Ankyrin repeat-containing domain"/>
    <property type="match status" value="1"/>
</dbReference>
<dbReference type="InterPro" id="IPR036770">
    <property type="entry name" value="Ankyrin_rpt-contain_sf"/>
</dbReference>
<evidence type="ECO:0000313" key="11">
    <source>
        <dbReference type="Proteomes" id="UP001187192"/>
    </source>
</evidence>
<keyword evidence="6 8" id="KW-0472">Membrane</keyword>
<dbReference type="PANTHER" id="PTHR24186">
    <property type="entry name" value="PROTEIN PHOSPHATASE 1 REGULATORY SUBUNIT"/>
    <property type="match status" value="1"/>
</dbReference>
<keyword evidence="5 7" id="KW-0040">ANK repeat</keyword>
<dbReference type="SMART" id="SM00248">
    <property type="entry name" value="ANK"/>
    <property type="match status" value="1"/>
</dbReference>
<dbReference type="SUPFAM" id="SSF48403">
    <property type="entry name" value="Ankyrin repeat"/>
    <property type="match status" value="1"/>
</dbReference>
<dbReference type="Proteomes" id="UP001187192">
    <property type="component" value="Unassembled WGS sequence"/>
</dbReference>
<evidence type="ECO:0000256" key="7">
    <source>
        <dbReference type="PROSITE-ProRule" id="PRU00023"/>
    </source>
</evidence>
<gene>
    <name evidence="10" type="ORF">TIFTF001_008216</name>
</gene>
<organism evidence="10 11">
    <name type="scientific">Ficus carica</name>
    <name type="common">Common fig</name>
    <dbReference type="NCBI Taxonomy" id="3494"/>
    <lineage>
        <taxon>Eukaryota</taxon>
        <taxon>Viridiplantae</taxon>
        <taxon>Streptophyta</taxon>
        <taxon>Embryophyta</taxon>
        <taxon>Tracheophyta</taxon>
        <taxon>Spermatophyta</taxon>
        <taxon>Magnoliopsida</taxon>
        <taxon>eudicotyledons</taxon>
        <taxon>Gunneridae</taxon>
        <taxon>Pentapetalae</taxon>
        <taxon>rosids</taxon>
        <taxon>fabids</taxon>
        <taxon>Rosales</taxon>
        <taxon>Moraceae</taxon>
        <taxon>Ficeae</taxon>
        <taxon>Ficus</taxon>
    </lineage>
</organism>
<feature type="transmembrane region" description="Helical" evidence="8">
    <location>
        <begin position="235"/>
        <end position="260"/>
    </location>
</feature>
<evidence type="ECO:0000256" key="4">
    <source>
        <dbReference type="ARBA" id="ARBA00022989"/>
    </source>
</evidence>
<evidence type="ECO:0000256" key="1">
    <source>
        <dbReference type="ARBA" id="ARBA00004141"/>
    </source>
</evidence>
<dbReference type="InterPro" id="IPR002110">
    <property type="entry name" value="Ankyrin_rpt"/>
</dbReference>
<reference evidence="10" key="1">
    <citation type="submission" date="2023-07" db="EMBL/GenBank/DDBJ databases">
        <title>draft genome sequence of fig (Ficus carica).</title>
        <authorList>
            <person name="Takahashi T."/>
            <person name="Nishimura K."/>
        </authorList>
    </citation>
    <scope>NUCLEOTIDE SEQUENCE</scope>
</reference>
<sequence length="323" mass="35331">MSLLKTGDFDDLMNEQDNEGNTALHLAALHGHVGILKMLAKHKTVDNGTINNLAMTAVDIIQSSTELNKYNKVVMTSILELKGAQPSMERRIFGKKRISQLGPEMSFQSTELQVQVAAKHGPSRITSNEKNQYLAAAIVDQELELEHSNHSSRQTKNLAQVNLIVATIIASITFAAAITMPGGYKDNTGIPILNEKPHFRYFLAFNSLAFGLSASSMSIHFIFPLCSKILGDINYSYPSALLVFLADCSIFSSVLAFVATTNAVLREKGISLPANIALCSFYIPIVFFGIQIVGIWGSRSATFTHFASPKTWDEIACQTGLQK</sequence>
<evidence type="ECO:0000256" key="5">
    <source>
        <dbReference type="ARBA" id="ARBA00023043"/>
    </source>
</evidence>